<dbReference type="CDD" id="cd00082">
    <property type="entry name" value="HisKA"/>
    <property type="match status" value="1"/>
</dbReference>
<dbReference type="CDD" id="cd00130">
    <property type="entry name" value="PAS"/>
    <property type="match status" value="5"/>
</dbReference>
<comment type="caution">
    <text evidence="9">The sequence shown here is derived from an EMBL/GenBank/DDBJ whole genome shotgun (WGS) entry which is preliminary data.</text>
</comment>
<dbReference type="Gene3D" id="1.10.287.130">
    <property type="match status" value="1"/>
</dbReference>
<dbReference type="InterPro" id="IPR036890">
    <property type="entry name" value="HATPase_C_sf"/>
</dbReference>
<dbReference type="InterPro" id="IPR003018">
    <property type="entry name" value="GAF"/>
</dbReference>
<feature type="domain" description="PAC" evidence="8">
    <location>
        <begin position="770"/>
        <end position="822"/>
    </location>
</feature>
<evidence type="ECO:0000256" key="3">
    <source>
        <dbReference type="ARBA" id="ARBA00022553"/>
    </source>
</evidence>
<keyword evidence="4" id="KW-0808">Transferase</keyword>
<evidence type="ECO:0000259" key="6">
    <source>
        <dbReference type="PROSITE" id="PS50109"/>
    </source>
</evidence>
<evidence type="ECO:0000256" key="2">
    <source>
        <dbReference type="ARBA" id="ARBA00012438"/>
    </source>
</evidence>
<protein>
    <recommendedName>
        <fullName evidence="2">histidine kinase</fullName>
        <ecNumber evidence="2">2.7.13.3</ecNumber>
    </recommendedName>
</protein>
<keyword evidence="3" id="KW-0597">Phosphoprotein</keyword>
<dbReference type="SMART" id="SM00388">
    <property type="entry name" value="HisKA"/>
    <property type="match status" value="1"/>
</dbReference>
<dbReference type="Gene3D" id="3.30.565.10">
    <property type="entry name" value="Histidine kinase-like ATPase, C-terminal domain"/>
    <property type="match status" value="1"/>
</dbReference>
<name>A0ABT9GLQ9_9GAMM</name>
<dbReference type="SMART" id="SM00387">
    <property type="entry name" value="HATPase_c"/>
    <property type="match status" value="1"/>
</dbReference>
<dbReference type="SUPFAM" id="SSF55874">
    <property type="entry name" value="ATPase domain of HSP90 chaperone/DNA topoisomerase II/histidine kinase"/>
    <property type="match status" value="1"/>
</dbReference>
<evidence type="ECO:0000313" key="9">
    <source>
        <dbReference type="EMBL" id="MDP4527892.1"/>
    </source>
</evidence>
<feature type="domain" description="Histidine kinase" evidence="6">
    <location>
        <begin position="826"/>
        <end position="1047"/>
    </location>
</feature>
<evidence type="ECO:0000256" key="4">
    <source>
        <dbReference type="ARBA" id="ARBA00022679"/>
    </source>
</evidence>
<dbReference type="EMBL" id="JAUZVY010000001">
    <property type="protein sequence ID" value="MDP4527892.1"/>
    <property type="molecule type" value="Genomic_DNA"/>
</dbReference>
<dbReference type="PROSITE" id="PS50113">
    <property type="entry name" value="PAC"/>
    <property type="match status" value="5"/>
</dbReference>
<dbReference type="InterPro" id="IPR036097">
    <property type="entry name" value="HisK_dim/P_sf"/>
</dbReference>
<accession>A0ABT9GLQ9</accession>
<sequence>MQPPKIPECEAERLQSLQYTGLLDTPSEPRFDRLTRLVQQCLQTEIVLISLVDAERQWFKSKQGLDACETGRDISFCGHAILESDIFQIPDASQDPRFADNPLVTGAPHIRFYAGAPLQVDGHNIGTLCLIDAKPRTLDAGEQAILREFANAVQQEIQDRLQEQAHQQLAERELRYRSVLEGTRIGTWEWNVQTGATTFNERWAEIVGYTLDELAPITIDTWLGLAHPEDLTASAALLERHFSGELEFYDVKCRMKHKAGHWVWVHDRGRVVTWTDDGKPLMMYGTHADITEQKQAEMQLAEQRSLFEQILEQTMAGYWDWHIQDNTEYLSPSFKMMFGYHDDEMENSPEAWQKIVFPDDLTKVLASFEQHIDSQGEKPFDNVVRYRHKNGSTVWVRCLGKVIEWSEDNKPIRMVGSHVDLTQEMQVREALQQSRDQFQTLVANIPGITYRCLADEHWTMVYMSGSIDPLSGYPASDFIQNKVRSYASVIHPDDSDYLEQAIAKAVAEKTSWLLHYRVIHKDGSIRYVEERGMGEYLDDGSLRCLDGFILDVTSEKALKRQLLKLTEQLPGVVYQFQQWPDGRTAFPYASNQFKLIYGVLPDEVKEDASKAFAVINPDDLPALVASIERSTQDLSLWQHEYRIRKENGSLAWVSGRAMPEAMPDGSVLWHGYIYDVTETKQYYLALEQANEQLHLAQQRLELSSQQAQIGYWQASLRTGSLWWSPMIYDVFGFDASTTEPSVALFKSTVHPDDLPLVEASEEKAKFTGLHDVVHRIIRPDGEIRWVHELAQMLPESDNPELIMIGSVQDVTERMRMQKMKDEFISTVSHELRTPLTSINGALKLLLATQSSSMTEKGQKLLQVASSNSSRLQHLINDLLDIEKLIAGKMNFELKTLPILPLLQQAISDHSTFLEKAGLQLQLDITPPADQAKVVLDEHRLQQILANLLSNAMKYSPSQGVVTLQARLTGSELEIAVQDQGPGIPLAFHDHLFERFSQADASSAKEKGGTGLGLALCKELAEGMGGRIALDTSYQQGARFCVWFSLVS</sequence>
<dbReference type="PANTHER" id="PTHR43304">
    <property type="entry name" value="PHYTOCHROME-LIKE PROTEIN CPH1"/>
    <property type="match status" value="1"/>
</dbReference>
<dbReference type="InterPro" id="IPR000014">
    <property type="entry name" value="PAS"/>
</dbReference>
<evidence type="ECO:0000259" key="8">
    <source>
        <dbReference type="PROSITE" id="PS50113"/>
    </source>
</evidence>
<dbReference type="PANTHER" id="PTHR43304:SF1">
    <property type="entry name" value="PAC DOMAIN-CONTAINING PROTEIN"/>
    <property type="match status" value="1"/>
</dbReference>
<dbReference type="InterPro" id="IPR005467">
    <property type="entry name" value="His_kinase_dom"/>
</dbReference>
<comment type="catalytic activity">
    <reaction evidence="1">
        <text>ATP + protein L-histidine = ADP + protein N-phospho-L-histidine.</text>
        <dbReference type="EC" id="2.7.13.3"/>
    </reaction>
</comment>
<dbReference type="InterPro" id="IPR004358">
    <property type="entry name" value="Sig_transdc_His_kin-like_C"/>
</dbReference>
<dbReference type="InterPro" id="IPR000700">
    <property type="entry name" value="PAS-assoc_C"/>
</dbReference>
<keyword evidence="10" id="KW-1185">Reference proteome</keyword>
<dbReference type="EC" id="2.7.13.3" evidence="2"/>
<feature type="domain" description="PAS" evidence="7">
    <location>
        <begin position="172"/>
        <end position="245"/>
    </location>
</feature>
<feature type="domain" description="PAC" evidence="8">
    <location>
        <begin position="380"/>
        <end position="433"/>
    </location>
</feature>
<dbReference type="PROSITE" id="PS50112">
    <property type="entry name" value="PAS"/>
    <property type="match status" value="3"/>
</dbReference>
<dbReference type="SMART" id="SM00086">
    <property type="entry name" value="PAC"/>
    <property type="match status" value="5"/>
</dbReference>
<evidence type="ECO:0000313" key="10">
    <source>
        <dbReference type="Proteomes" id="UP001236258"/>
    </source>
</evidence>
<evidence type="ECO:0000259" key="7">
    <source>
        <dbReference type="PROSITE" id="PS50112"/>
    </source>
</evidence>
<feature type="domain" description="PAC" evidence="8">
    <location>
        <begin position="512"/>
        <end position="564"/>
    </location>
</feature>
<dbReference type="Gene3D" id="3.30.450.40">
    <property type="match status" value="1"/>
</dbReference>
<reference evidence="9 10" key="1">
    <citation type="submission" date="2023-08" db="EMBL/GenBank/DDBJ databases">
        <authorList>
            <person name="Joshi A."/>
            <person name="Thite S."/>
        </authorList>
    </citation>
    <scope>NUCLEOTIDE SEQUENCE [LARGE SCALE GENOMIC DNA]</scope>
    <source>
        <strain evidence="9 10">1E1</strain>
    </source>
</reference>
<dbReference type="InterPro" id="IPR001610">
    <property type="entry name" value="PAC"/>
</dbReference>
<dbReference type="InterPro" id="IPR003661">
    <property type="entry name" value="HisK_dim/P_dom"/>
</dbReference>
<dbReference type="InterPro" id="IPR003594">
    <property type="entry name" value="HATPase_dom"/>
</dbReference>
<dbReference type="Gene3D" id="3.30.450.20">
    <property type="entry name" value="PAS domain"/>
    <property type="match status" value="5"/>
</dbReference>
<dbReference type="PRINTS" id="PR00344">
    <property type="entry name" value="BCTRLSENSOR"/>
</dbReference>
<dbReference type="Pfam" id="PF01590">
    <property type="entry name" value="GAF"/>
    <property type="match status" value="1"/>
</dbReference>
<evidence type="ECO:0000256" key="1">
    <source>
        <dbReference type="ARBA" id="ARBA00000085"/>
    </source>
</evidence>
<dbReference type="SMART" id="SM00065">
    <property type="entry name" value="GAF"/>
    <property type="match status" value="1"/>
</dbReference>
<dbReference type="Pfam" id="PF02518">
    <property type="entry name" value="HATPase_c"/>
    <property type="match status" value="1"/>
</dbReference>
<feature type="domain" description="PAS" evidence="7">
    <location>
        <begin position="303"/>
        <end position="375"/>
    </location>
</feature>
<dbReference type="InterPro" id="IPR052162">
    <property type="entry name" value="Sensor_kinase/Photoreceptor"/>
</dbReference>
<dbReference type="SUPFAM" id="SSF55785">
    <property type="entry name" value="PYP-like sensor domain (PAS domain)"/>
    <property type="match status" value="5"/>
</dbReference>
<dbReference type="SUPFAM" id="SSF47384">
    <property type="entry name" value="Homodimeric domain of signal transducing histidine kinase"/>
    <property type="match status" value="1"/>
</dbReference>
<organism evidence="9 10">
    <name type="scientific">Alkalimonas delamerensis</name>
    <dbReference type="NCBI Taxonomy" id="265981"/>
    <lineage>
        <taxon>Bacteria</taxon>
        <taxon>Pseudomonadati</taxon>
        <taxon>Pseudomonadota</taxon>
        <taxon>Gammaproteobacteria</taxon>
        <taxon>Alkalimonas</taxon>
    </lineage>
</organism>
<dbReference type="Gene3D" id="2.10.70.100">
    <property type="match status" value="1"/>
</dbReference>
<dbReference type="SUPFAM" id="SSF55781">
    <property type="entry name" value="GAF domain-like"/>
    <property type="match status" value="1"/>
</dbReference>
<dbReference type="NCBIfam" id="TIGR00229">
    <property type="entry name" value="sensory_box"/>
    <property type="match status" value="4"/>
</dbReference>
<evidence type="ECO:0000256" key="5">
    <source>
        <dbReference type="ARBA" id="ARBA00022777"/>
    </source>
</evidence>
<dbReference type="Pfam" id="PF08447">
    <property type="entry name" value="PAS_3"/>
    <property type="match status" value="5"/>
</dbReference>
<dbReference type="CDD" id="cd00075">
    <property type="entry name" value="HATPase"/>
    <property type="match status" value="1"/>
</dbReference>
<feature type="domain" description="PAS" evidence="7">
    <location>
        <begin position="455"/>
        <end position="509"/>
    </location>
</feature>
<dbReference type="Pfam" id="PF00512">
    <property type="entry name" value="HisKA"/>
    <property type="match status" value="1"/>
</dbReference>
<dbReference type="RefSeq" id="WP_305944077.1">
    <property type="nucleotide sequence ID" value="NZ_JAUZVY010000001.1"/>
</dbReference>
<dbReference type="InterPro" id="IPR013655">
    <property type="entry name" value="PAS_fold_3"/>
</dbReference>
<feature type="domain" description="PAC" evidence="8">
    <location>
        <begin position="637"/>
        <end position="688"/>
    </location>
</feature>
<dbReference type="Proteomes" id="UP001236258">
    <property type="component" value="Unassembled WGS sequence"/>
</dbReference>
<feature type="domain" description="PAC" evidence="8">
    <location>
        <begin position="249"/>
        <end position="302"/>
    </location>
</feature>
<dbReference type="PROSITE" id="PS50109">
    <property type="entry name" value="HIS_KIN"/>
    <property type="match status" value="1"/>
</dbReference>
<keyword evidence="5" id="KW-0418">Kinase</keyword>
<dbReference type="SMART" id="SM00091">
    <property type="entry name" value="PAS"/>
    <property type="match status" value="5"/>
</dbReference>
<dbReference type="InterPro" id="IPR035965">
    <property type="entry name" value="PAS-like_dom_sf"/>
</dbReference>
<dbReference type="InterPro" id="IPR029016">
    <property type="entry name" value="GAF-like_dom_sf"/>
</dbReference>
<proteinExistence type="predicted"/>
<gene>
    <name evidence="9" type="ORF">Q3O59_02440</name>
</gene>